<dbReference type="Proteomes" id="UP000317180">
    <property type="component" value="Unassembled WGS sequence"/>
</dbReference>
<dbReference type="GeneID" id="82809927"/>
<evidence type="ECO:0000313" key="2">
    <source>
        <dbReference type="EMBL" id="RNB58865.1"/>
    </source>
</evidence>
<organism evidence="2 3">
    <name type="scientific">Brevibacillus agri</name>
    <dbReference type="NCBI Taxonomy" id="51101"/>
    <lineage>
        <taxon>Bacteria</taxon>
        <taxon>Bacillati</taxon>
        <taxon>Bacillota</taxon>
        <taxon>Bacilli</taxon>
        <taxon>Bacillales</taxon>
        <taxon>Paenibacillaceae</taxon>
        <taxon>Brevibacillus</taxon>
    </lineage>
</organism>
<dbReference type="EMBL" id="RHHN01000016">
    <property type="protein sequence ID" value="RNB58865.1"/>
    <property type="molecule type" value="Genomic_DNA"/>
</dbReference>
<accession>A0A3M8B7Q6</accession>
<proteinExistence type="predicted"/>
<reference evidence="2 3" key="1">
    <citation type="submission" date="2018-10" db="EMBL/GenBank/DDBJ databases">
        <title>Phylogenomics of Brevibacillus.</title>
        <authorList>
            <person name="Dunlap C."/>
        </authorList>
    </citation>
    <scope>NUCLEOTIDE SEQUENCE [LARGE SCALE GENOMIC DNA]</scope>
    <source>
        <strain evidence="2 3">NRRL NRS 1219</strain>
    </source>
</reference>
<protein>
    <submittedName>
        <fullName evidence="2">Uncharacterized protein</fullName>
    </submittedName>
</protein>
<dbReference type="AlphaFoldDB" id="A0A3M8B7Q6"/>
<evidence type="ECO:0000313" key="3">
    <source>
        <dbReference type="Proteomes" id="UP000276178"/>
    </source>
</evidence>
<reference evidence="1 4" key="2">
    <citation type="submission" date="2019-06" db="EMBL/GenBank/DDBJ databases">
        <title>Whole genome shotgun sequence of Brevibacillus agri NBRC 15538.</title>
        <authorList>
            <person name="Hosoyama A."/>
            <person name="Uohara A."/>
            <person name="Ohji S."/>
            <person name="Ichikawa N."/>
        </authorList>
    </citation>
    <scope>NUCLEOTIDE SEQUENCE [LARGE SCALE GENOMIC DNA]</scope>
    <source>
        <strain evidence="1 4">NBRC 15538</strain>
    </source>
</reference>
<dbReference type="Proteomes" id="UP000276178">
    <property type="component" value="Unassembled WGS sequence"/>
</dbReference>
<evidence type="ECO:0000313" key="1">
    <source>
        <dbReference type="EMBL" id="GED28712.1"/>
    </source>
</evidence>
<dbReference type="EMBL" id="BJOD01000094">
    <property type="protein sequence ID" value="GED28712.1"/>
    <property type="molecule type" value="Genomic_DNA"/>
</dbReference>
<sequence>MKLFKRISVFMVGLSLAVGTFIPSTHAISDYDKRSYNLSGTTVSYIQDTVYSDTQCGSSAKAVFTATSPSSLTEIGMDYKVYGLFYPDRVVDSQSTLLKNSARASLVSKVVYDFYRAYAAYTFNKNGSYWKPTSETFNCAEYSLRSAEQHPSSFTIDGISEQAESLATDELVGKTNKHTVAEFLLADQSPVLEEYGLTLKDLKLSKKPTVKKNVKKFEDVETGVVFENNEESTFKVFNFKPIKGKKDGQKYEILAYAVVDETTKRVDKGLIINKQEK</sequence>
<gene>
    <name evidence="1" type="ORF">BAG01nite_48140</name>
    <name evidence="2" type="ORF">EB820_04980</name>
</gene>
<dbReference type="RefSeq" id="WP_005830651.1">
    <property type="nucleotide sequence ID" value="NZ_BJOD01000094.1"/>
</dbReference>
<name>A0A3M8B7Q6_9BACL</name>
<comment type="caution">
    <text evidence="2">The sequence shown here is derived from an EMBL/GenBank/DDBJ whole genome shotgun (WGS) entry which is preliminary data.</text>
</comment>
<evidence type="ECO:0000313" key="4">
    <source>
        <dbReference type="Proteomes" id="UP000317180"/>
    </source>
</evidence>
<keyword evidence="4" id="KW-1185">Reference proteome</keyword>